<reference evidence="2" key="1">
    <citation type="journal article" date="2014" name="Front. Microbiol.">
        <title>High frequency of phylogenetically diverse reductive dehalogenase-homologous genes in deep subseafloor sedimentary metagenomes.</title>
        <authorList>
            <person name="Kawai M."/>
            <person name="Futagami T."/>
            <person name="Toyoda A."/>
            <person name="Takaki Y."/>
            <person name="Nishi S."/>
            <person name="Hori S."/>
            <person name="Arai W."/>
            <person name="Tsubouchi T."/>
            <person name="Morono Y."/>
            <person name="Uchiyama I."/>
            <person name="Ito T."/>
            <person name="Fujiyama A."/>
            <person name="Inagaki F."/>
            <person name="Takami H."/>
        </authorList>
    </citation>
    <scope>NUCLEOTIDE SEQUENCE</scope>
    <source>
        <strain evidence="2">Expedition CK06-06</strain>
    </source>
</reference>
<feature type="domain" description="CobQ/CobB/MinD/ParA nucleotide binding" evidence="1">
    <location>
        <begin position="35"/>
        <end position="77"/>
    </location>
</feature>
<dbReference type="Gene3D" id="3.40.50.300">
    <property type="entry name" value="P-loop containing nucleotide triphosphate hydrolases"/>
    <property type="match status" value="1"/>
</dbReference>
<gene>
    <name evidence="2" type="ORF">S01H1_24084</name>
</gene>
<proteinExistence type="predicted"/>
<feature type="non-terminal residue" evidence="2">
    <location>
        <position position="80"/>
    </location>
</feature>
<dbReference type="InterPro" id="IPR027417">
    <property type="entry name" value="P-loop_NTPase"/>
</dbReference>
<dbReference type="Pfam" id="PF01656">
    <property type="entry name" value="CbiA"/>
    <property type="match status" value="1"/>
</dbReference>
<dbReference type="EMBL" id="BARS01014162">
    <property type="protein sequence ID" value="GAF90661.1"/>
    <property type="molecule type" value="Genomic_DNA"/>
</dbReference>
<comment type="caution">
    <text evidence="2">The sequence shown here is derived from an EMBL/GenBank/DDBJ whole genome shotgun (WGS) entry which is preliminary data.</text>
</comment>
<accession>X0TTY2</accession>
<protein>
    <recommendedName>
        <fullName evidence="1">CobQ/CobB/MinD/ParA nucleotide binding domain-containing protein</fullName>
    </recommendedName>
</protein>
<sequence length="80" mass="7800">MVVEAVGWAVAVVAAEGEAAVAGRMGSSNGHKPTIVIAAGKGGTGKTLVATSLALALARGGSDLVQLVDCDAEEPNADLL</sequence>
<name>X0TTY2_9ZZZZ</name>
<evidence type="ECO:0000313" key="2">
    <source>
        <dbReference type="EMBL" id="GAF90661.1"/>
    </source>
</evidence>
<dbReference type="InterPro" id="IPR002586">
    <property type="entry name" value="CobQ/CobB/MinD/ParA_Nub-bd_dom"/>
</dbReference>
<dbReference type="AlphaFoldDB" id="X0TTY2"/>
<evidence type="ECO:0000259" key="1">
    <source>
        <dbReference type="Pfam" id="PF01656"/>
    </source>
</evidence>
<dbReference type="SUPFAM" id="SSF52540">
    <property type="entry name" value="P-loop containing nucleoside triphosphate hydrolases"/>
    <property type="match status" value="1"/>
</dbReference>
<organism evidence="2">
    <name type="scientific">marine sediment metagenome</name>
    <dbReference type="NCBI Taxonomy" id="412755"/>
    <lineage>
        <taxon>unclassified sequences</taxon>
        <taxon>metagenomes</taxon>
        <taxon>ecological metagenomes</taxon>
    </lineage>
</organism>